<dbReference type="Gene3D" id="2.60.40.1740">
    <property type="entry name" value="hypothetical protein (bacova_03559)"/>
    <property type="match status" value="1"/>
</dbReference>
<comment type="caution">
    <text evidence="3">The sequence shown here is derived from an EMBL/GenBank/DDBJ whole genome shotgun (WGS) entry which is preliminary data.</text>
</comment>
<dbReference type="OrthoDB" id="740324at2"/>
<keyword evidence="1" id="KW-0732">Signal</keyword>
<evidence type="ECO:0000313" key="4">
    <source>
        <dbReference type="Proteomes" id="UP000271010"/>
    </source>
</evidence>
<dbReference type="EMBL" id="RJJE01000001">
    <property type="protein sequence ID" value="RNI33167.1"/>
    <property type="molecule type" value="Genomic_DNA"/>
</dbReference>
<feature type="signal peptide" evidence="1">
    <location>
        <begin position="1"/>
        <end position="21"/>
    </location>
</feature>
<name>A0A3M9N785_9BACT</name>
<dbReference type="RefSeq" id="WP_123131356.1">
    <property type="nucleotide sequence ID" value="NZ_RJJE01000001.1"/>
</dbReference>
<dbReference type="PROSITE" id="PS51257">
    <property type="entry name" value="PROKAR_LIPOPROTEIN"/>
    <property type="match status" value="1"/>
</dbReference>
<gene>
    <name evidence="3" type="ORF">EFA69_01740</name>
</gene>
<dbReference type="Proteomes" id="UP000271010">
    <property type="component" value="Unassembled WGS sequence"/>
</dbReference>
<dbReference type="Pfam" id="PF08522">
    <property type="entry name" value="BT_3987-like_N"/>
    <property type="match status" value="1"/>
</dbReference>
<protein>
    <submittedName>
        <fullName evidence="3">DUF1735 domain-containing protein</fullName>
    </submittedName>
</protein>
<feature type="domain" description="BT-3987-like N-terminal" evidence="2">
    <location>
        <begin position="64"/>
        <end position="161"/>
    </location>
</feature>
<evidence type="ECO:0000259" key="2">
    <source>
        <dbReference type="Pfam" id="PF08522"/>
    </source>
</evidence>
<organism evidence="3 4">
    <name type="scientific">Rufibacter immobilis</name>
    <dbReference type="NCBI Taxonomy" id="1348778"/>
    <lineage>
        <taxon>Bacteria</taxon>
        <taxon>Pseudomonadati</taxon>
        <taxon>Bacteroidota</taxon>
        <taxon>Cytophagia</taxon>
        <taxon>Cytophagales</taxon>
        <taxon>Hymenobacteraceae</taxon>
        <taxon>Rufibacter</taxon>
    </lineage>
</organism>
<evidence type="ECO:0000313" key="3">
    <source>
        <dbReference type="EMBL" id="RNI33167.1"/>
    </source>
</evidence>
<accession>A0A3M9N785</accession>
<feature type="chain" id="PRO_5018025788" evidence="1">
    <location>
        <begin position="22"/>
        <end position="323"/>
    </location>
</feature>
<reference evidence="3 4" key="1">
    <citation type="submission" date="2018-11" db="EMBL/GenBank/DDBJ databases">
        <title>Rufibacter latericius sp. nov., isolated from water in Baiyang Lake.</title>
        <authorList>
            <person name="Yang Y."/>
        </authorList>
    </citation>
    <scope>NUCLEOTIDE SEQUENCE [LARGE SCALE GENOMIC DNA]</scope>
    <source>
        <strain evidence="3 4">MCC P1</strain>
    </source>
</reference>
<dbReference type="AlphaFoldDB" id="A0A3M9N785"/>
<sequence>MKKILSLLTAFVAMASLSSCLDEDPVFDASKSQNIIEIKYVGNKGATFPTGTIFPMYAFSFPIIQGAEEEIPVLINYGGPNVAPEDITVTIMNDPSALTEHNTKTGSKFVLLPESMYSIPSATITIPKGERTASLPVKVKPYLFNPALTYALAISISSASSGTVSTNFKTAILPLNAKNKYDGVYRVTNLVFNNVTAPLHTANSPRTRHLRTVDADSNELFDPALNGGTQGISFFNNGAGSLYGNFSPVFNFDLNTDNVTSVTNYFPVPNSSNRDAKLDPTGLNKMTIVSADQKTLEVSYIMTVNGVNTLYLKEKWEYTGPRP</sequence>
<proteinExistence type="predicted"/>
<evidence type="ECO:0000256" key="1">
    <source>
        <dbReference type="SAM" id="SignalP"/>
    </source>
</evidence>
<dbReference type="InterPro" id="IPR013728">
    <property type="entry name" value="BT_3987-like_N"/>
</dbReference>
<keyword evidence="4" id="KW-1185">Reference proteome</keyword>